<dbReference type="PANTHER" id="PTHR11461:SF367">
    <property type="entry name" value="GH21475P-RELATED"/>
    <property type="match status" value="1"/>
</dbReference>
<dbReference type="CDD" id="cd19598">
    <property type="entry name" value="serpin77Ba-like_insects"/>
    <property type="match status" value="1"/>
</dbReference>
<comment type="similarity">
    <text evidence="3">Belongs to the serpin family.</text>
</comment>
<protein>
    <recommendedName>
        <fullName evidence="5">Serpin domain-containing protein</fullName>
    </recommendedName>
</protein>
<feature type="signal peptide" evidence="4">
    <location>
        <begin position="1"/>
        <end position="18"/>
    </location>
</feature>
<dbReference type="SMART" id="SM00093">
    <property type="entry name" value="SERPIN"/>
    <property type="match status" value="1"/>
</dbReference>
<dbReference type="SUPFAM" id="SSF56574">
    <property type="entry name" value="Serpins"/>
    <property type="match status" value="1"/>
</dbReference>
<feature type="chain" id="PRO_5043516042" description="Serpin domain-containing protein" evidence="4">
    <location>
        <begin position="19"/>
        <end position="401"/>
    </location>
</feature>
<evidence type="ECO:0000256" key="4">
    <source>
        <dbReference type="SAM" id="SignalP"/>
    </source>
</evidence>
<dbReference type="InterPro" id="IPR023796">
    <property type="entry name" value="Serpin_dom"/>
</dbReference>
<reference evidence="6" key="1">
    <citation type="submission" date="2022-03" db="EMBL/GenBank/DDBJ databases">
        <authorList>
            <person name="Tunstrom K."/>
        </authorList>
    </citation>
    <scope>NUCLEOTIDE SEQUENCE</scope>
</reference>
<dbReference type="InterPro" id="IPR023795">
    <property type="entry name" value="Serpin_CS"/>
</dbReference>
<dbReference type="EMBL" id="CAKOGL010000019">
    <property type="protein sequence ID" value="CAH2098051.1"/>
    <property type="molecule type" value="Genomic_DNA"/>
</dbReference>
<evidence type="ECO:0000256" key="1">
    <source>
        <dbReference type="ARBA" id="ARBA00022690"/>
    </source>
</evidence>
<evidence type="ECO:0000259" key="5">
    <source>
        <dbReference type="SMART" id="SM00093"/>
    </source>
</evidence>
<dbReference type="InterPro" id="IPR000215">
    <property type="entry name" value="Serpin_fam"/>
</dbReference>
<dbReference type="InterPro" id="IPR036186">
    <property type="entry name" value="Serpin_sf"/>
</dbReference>
<evidence type="ECO:0000313" key="6">
    <source>
        <dbReference type="EMBL" id="CAH2098051.1"/>
    </source>
</evidence>
<keyword evidence="7" id="KW-1185">Reference proteome</keyword>
<keyword evidence="2" id="KW-0722">Serine protease inhibitor</keyword>
<sequence length="401" mass="45731">MARLTFFLIFVSIPSLFAQCTVEKAEPFFRRAVYEFSTNLLTRVAQENENHFVTSTLSVWSLLASVSVGATDSTLAELKQVLNLKNNKCFNNKYLQIANSIKSDNNTEVVLEKTSQIYVDDSLPILKPFKTKLLKAGSKFEALSFRDTDRAAQTINDYVSIVTHETIDEIVSPGDLEDVLMIMLDAIYFKGIWKSQFSYENTKQSEFHNERGTQIGNVNLMYMYNSFKMVAIDNINATVLEIEYGNDNRYSMFIFLPFYHVSLYSVIENLKVISLSTINRLFEEIEERPLTVQIPRFKITSDISNLKELLIDMGLKSMFDSNSASFSLISNYPLYVSNFIQKADIEVTEEGTVASAVTEAGYTFRTIPEEFIANRPFVFMIVDKKFDVPLFTGAYSKPSLF</sequence>
<keyword evidence="1" id="KW-0646">Protease inhibitor</keyword>
<feature type="domain" description="Serpin" evidence="5">
    <location>
        <begin position="38"/>
        <end position="398"/>
    </location>
</feature>
<dbReference type="PANTHER" id="PTHR11461">
    <property type="entry name" value="SERINE PROTEASE INHIBITOR, SERPIN"/>
    <property type="match status" value="1"/>
</dbReference>
<name>A0AAU9UG94_EUPED</name>
<dbReference type="InterPro" id="IPR042178">
    <property type="entry name" value="Serpin_sf_1"/>
</dbReference>
<dbReference type="PROSITE" id="PS00284">
    <property type="entry name" value="SERPIN"/>
    <property type="match status" value="1"/>
</dbReference>
<dbReference type="InterPro" id="IPR042185">
    <property type="entry name" value="Serpin_sf_2"/>
</dbReference>
<accession>A0AAU9UG94</accession>
<dbReference type="GO" id="GO:0004867">
    <property type="term" value="F:serine-type endopeptidase inhibitor activity"/>
    <property type="evidence" value="ECO:0007669"/>
    <property type="project" value="UniProtKB-KW"/>
</dbReference>
<dbReference type="Gene3D" id="3.30.497.10">
    <property type="entry name" value="Antithrombin, subunit I, domain 2"/>
    <property type="match status" value="1"/>
</dbReference>
<dbReference type="AlphaFoldDB" id="A0AAU9UG94"/>
<dbReference type="Pfam" id="PF00079">
    <property type="entry name" value="Serpin"/>
    <property type="match status" value="1"/>
</dbReference>
<dbReference type="Gene3D" id="2.30.39.10">
    <property type="entry name" value="Alpha-1-antitrypsin, domain 1"/>
    <property type="match status" value="1"/>
</dbReference>
<evidence type="ECO:0000256" key="2">
    <source>
        <dbReference type="ARBA" id="ARBA00022900"/>
    </source>
</evidence>
<organism evidence="6 7">
    <name type="scientific">Euphydryas editha</name>
    <name type="common">Edith's checkerspot</name>
    <dbReference type="NCBI Taxonomy" id="104508"/>
    <lineage>
        <taxon>Eukaryota</taxon>
        <taxon>Metazoa</taxon>
        <taxon>Ecdysozoa</taxon>
        <taxon>Arthropoda</taxon>
        <taxon>Hexapoda</taxon>
        <taxon>Insecta</taxon>
        <taxon>Pterygota</taxon>
        <taxon>Neoptera</taxon>
        <taxon>Endopterygota</taxon>
        <taxon>Lepidoptera</taxon>
        <taxon>Glossata</taxon>
        <taxon>Ditrysia</taxon>
        <taxon>Papilionoidea</taxon>
        <taxon>Nymphalidae</taxon>
        <taxon>Nymphalinae</taxon>
        <taxon>Euphydryas</taxon>
    </lineage>
</organism>
<gene>
    <name evidence="6" type="ORF">EEDITHA_LOCUS13206</name>
</gene>
<evidence type="ECO:0000313" key="7">
    <source>
        <dbReference type="Proteomes" id="UP001153954"/>
    </source>
</evidence>
<evidence type="ECO:0000256" key="3">
    <source>
        <dbReference type="RuleBase" id="RU000411"/>
    </source>
</evidence>
<proteinExistence type="inferred from homology"/>
<keyword evidence="4" id="KW-0732">Signal</keyword>
<dbReference type="GO" id="GO:0005615">
    <property type="term" value="C:extracellular space"/>
    <property type="evidence" value="ECO:0007669"/>
    <property type="project" value="InterPro"/>
</dbReference>
<comment type="caution">
    <text evidence="6">The sequence shown here is derived from an EMBL/GenBank/DDBJ whole genome shotgun (WGS) entry which is preliminary data.</text>
</comment>
<dbReference type="Proteomes" id="UP001153954">
    <property type="component" value="Unassembled WGS sequence"/>
</dbReference>